<evidence type="ECO:0000256" key="1">
    <source>
        <dbReference type="SAM" id="MobiDB-lite"/>
    </source>
</evidence>
<dbReference type="EMBL" id="FNLC01000002">
    <property type="protein sequence ID" value="SDR04859.1"/>
    <property type="molecule type" value="Genomic_DNA"/>
</dbReference>
<accession>A0A1H1FVW3</accession>
<name>A0A1H1FVW3_NATTX</name>
<dbReference type="InterPro" id="IPR011032">
    <property type="entry name" value="GroES-like_sf"/>
</dbReference>
<feature type="region of interest" description="Disordered" evidence="1">
    <location>
        <begin position="1"/>
        <end position="29"/>
    </location>
</feature>
<evidence type="ECO:0008006" key="4">
    <source>
        <dbReference type="Google" id="ProtNLM"/>
    </source>
</evidence>
<evidence type="ECO:0000313" key="2">
    <source>
        <dbReference type="EMBL" id="SDR04859.1"/>
    </source>
</evidence>
<dbReference type="Proteomes" id="UP000198848">
    <property type="component" value="Unassembled WGS sequence"/>
</dbReference>
<evidence type="ECO:0000313" key="3">
    <source>
        <dbReference type="Proteomes" id="UP000198848"/>
    </source>
</evidence>
<keyword evidence="3" id="KW-1185">Reference proteome</keyword>
<sequence length="45" mass="4912">MRGTVTDGTEAIRKESREHPEPDDGEAPVRIRAIGICGIDVGLRH</sequence>
<dbReference type="AlphaFoldDB" id="A0A1H1FVW3"/>
<organism evidence="2 3">
    <name type="scientific">Natronobacterium texcoconense</name>
    <dbReference type="NCBI Taxonomy" id="1095778"/>
    <lineage>
        <taxon>Archaea</taxon>
        <taxon>Methanobacteriati</taxon>
        <taxon>Methanobacteriota</taxon>
        <taxon>Stenosarchaea group</taxon>
        <taxon>Halobacteria</taxon>
        <taxon>Halobacteriales</taxon>
        <taxon>Natrialbaceae</taxon>
        <taxon>Natronobacterium</taxon>
    </lineage>
</organism>
<protein>
    <recommendedName>
        <fullName evidence="4">L-iditol 2-dehydrogenase</fullName>
    </recommendedName>
</protein>
<reference evidence="3" key="1">
    <citation type="submission" date="2016-10" db="EMBL/GenBank/DDBJ databases">
        <authorList>
            <person name="Varghese N."/>
            <person name="Submissions S."/>
        </authorList>
    </citation>
    <scope>NUCLEOTIDE SEQUENCE [LARGE SCALE GENOMIC DNA]</scope>
    <source>
        <strain evidence="3">DSM 24767</strain>
    </source>
</reference>
<dbReference type="SUPFAM" id="SSF50129">
    <property type="entry name" value="GroES-like"/>
    <property type="match status" value="1"/>
</dbReference>
<dbReference type="Gene3D" id="3.90.180.10">
    <property type="entry name" value="Medium-chain alcohol dehydrogenases, catalytic domain"/>
    <property type="match status" value="1"/>
</dbReference>
<gene>
    <name evidence="2" type="ORF">SAMN04489842_2131</name>
</gene>
<feature type="compositionally biased region" description="Basic and acidic residues" evidence="1">
    <location>
        <begin position="10"/>
        <end position="22"/>
    </location>
</feature>
<proteinExistence type="predicted"/>